<dbReference type="Proteomes" id="UP001144397">
    <property type="component" value="Unassembled WGS sequence"/>
</dbReference>
<dbReference type="Proteomes" id="UP001245370">
    <property type="component" value="Unassembled WGS sequence"/>
</dbReference>
<dbReference type="EMBL" id="JAVDPY010000003">
    <property type="protein sequence ID" value="MDR6333826.1"/>
    <property type="molecule type" value="Genomic_DNA"/>
</dbReference>
<keyword evidence="1" id="KW-1133">Transmembrane helix</keyword>
<dbReference type="AlphaFoldDB" id="A0A9W6CGU8"/>
<keyword evidence="5" id="KW-1185">Reference proteome</keyword>
<proteinExistence type="predicted"/>
<dbReference type="RefSeq" id="WP_169124853.1">
    <property type="nucleotide sequence ID" value="NZ_BSDO01000001.1"/>
</dbReference>
<evidence type="ECO:0000313" key="3">
    <source>
        <dbReference type="EMBL" id="MDR6333826.1"/>
    </source>
</evidence>
<keyword evidence="1" id="KW-0812">Transmembrane</keyword>
<reference evidence="3 5" key="2">
    <citation type="submission" date="2023-07" db="EMBL/GenBank/DDBJ databases">
        <title>Genomic Encyclopedia of Type Strains, Phase IV (KMG-IV): sequencing the most valuable type-strain genomes for metagenomic binning, comparative biology and taxonomic classification.</title>
        <authorList>
            <person name="Goeker M."/>
        </authorList>
    </citation>
    <scope>NUCLEOTIDE SEQUENCE [LARGE SCALE GENOMIC DNA]</scope>
    <source>
        <strain evidence="3 5">DSM 338</strain>
    </source>
</reference>
<dbReference type="EMBL" id="BSDO01000001">
    <property type="protein sequence ID" value="GLI20419.1"/>
    <property type="molecule type" value="Genomic_DNA"/>
</dbReference>
<evidence type="ECO:0000256" key="1">
    <source>
        <dbReference type="SAM" id="Phobius"/>
    </source>
</evidence>
<keyword evidence="1" id="KW-0472">Membrane</keyword>
<dbReference type="GeneID" id="95760886"/>
<evidence type="ECO:0000313" key="5">
    <source>
        <dbReference type="Proteomes" id="UP001245370"/>
    </source>
</evidence>
<name>A0A9W6CGU8_XANFL</name>
<comment type="caution">
    <text evidence="2">The sequence shown here is derived from an EMBL/GenBank/DDBJ whole genome shotgun (WGS) entry which is preliminary data.</text>
</comment>
<evidence type="ECO:0000313" key="2">
    <source>
        <dbReference type="EMBL" id="GLI20419.1"/>
    </source>
</evidence>
<accession>A0A9W6CGU8</accession>
<organism evidence="2 4">
    <name type="scientific">Xanthobacter flavus</name>
    <dbReference type="NCBI Taxonomy" id="281"/>
    <lineage>
        <taxon>Bacteria</taxon>
        <taxon>Pseudomonadati</taxon>
        <taxon>Pseudomonadota</taxon>
        <taxon>Alphaproteobacteria</taxon>
        <taxon>Hyphomicrobiales</taxon>
        <taxon>Xanthobacteraceae</taxon>
        <taxon>Xanthobacter</taxon>
    </lineage>
</organism>
<sequence>MTSFPADLILLAALVVTTASVALLNRRLKAVDRLNADYGKALAEASSALICARDALDTFGRDGREVLVLLAGRIDTAHALLAEIDARQSRASLAPELHDR</sequence>
<evidence type="ECO:0000313" key="4">
    <source>
        <dbReference type="Proteomes" id="UP001144397"/>
    </source>
</evidence>
<feature type="transmembrane region" description="Helical" evidence="1">
    <location>
        <begin position="6"/>
        <end position="24"/>
    </location>
</feature>
<protein>
    <submittedName>
        <fullName evidence="2">Uncharacterized protein</fullName>
    </submittedName>
</protein>
<gene>
    <name evidence="3" type="ORF">GGQ86_002296</name>
    <name evidence="2" type="ORF">XFLAVUS301_00930</name>
</gene>
<reference evidence="2" key="1">
    <citation type="submission" date="2022-12" db="EMBL/GenBank/DDBJ databases">
        <title>Reference genome sequencing for broad-spectrum identification of bacterial and archaeal isolates by mass spectrometry.</title>
        <authorList>
            <person name="Sekiguchi Y."/>
            <person name="Tourlousse D.M."/>
        </authorList>
    </citation>
    <scope>NUCLEOTIDE SEQUENCE</scope>
    <source>
        <strain evidence="2">301</strain>
    </source>
</reference>